<gene>
    <name evidence="1" type="ORF">GCM10010310_25570</name>
</gene>
<proteinExistence type="predicted"/>
<dbReference type="PANTHER" id="PTHR11803">
    <property type="entry name" value="2-IMINOBUTANOATE/2-IMINOPROPANOATE DEAMINASE RIDA"/>
    <property type="match status" value="1"/>
</dbReference>
<dbReference type="CDD" id="cd00448">
    <property type="entry name" value="YjgF_YER057c_UK114_family"/>
    <property type="match status" value="1"/>
</dbReference>
<dbReference type="Gene3D" id="3.30.1330.40">
    <property type="entry name" value="RutC-like"/>
    <property type="match status" value="1"/>
</dbReference>
<evidence type="ECO:0000313" key="2">
    <source>
        <dbReference type="Proteomes" id="UP001499989"/>
    </source>
</evidence>
<keyword evidence="2" id="KW-1185">Reference proteome</keyword>
<organism evidence="1 2">
    <name type="scientific">Streptomyces violaceolatus</name>
    <dbReference type="NCBI Taxonomy" id="67378"/>
    <lineage>
        <taxon>Bacteria</taxon>
        <taxon>Bacillati</taxon>
        <taxon>Actinomycetota</taxon>
        <taxon>Actinomycetes</taxon>
        <taxon>Kitasatosporales</taxon>
        <taxon>Streptomycetaceae</taxon>
        <taxon>Streptomyces</taxon>
        <taxon>Streptomyces violaceoruber group</taxon>
    </lineage>
</organism>
<dbReference type="RefSeq" id="WP_136207616.1">
    <property type="nucleotide sequence ID" value="NZ_BAAASK010000005.1"/>
</dbReference>
<sequence>MSESNGKQAVHTDGAPRPAGAYSQGVVAGGFLFTAGFGPQDPVTGAVPEGVGAQTAQVLRNVGAVLAARGLSPRDVVKVTAHLQHLRRDFAAYDAAYREFFEEPHPVRTTVGSDLMDILVEIDVVALLPGPGPDLPG</sequence>
<reference evidence="1 2" key="1">
    <citation type="journal article" date="2019" name="Int. J. Syst. Evol. Microbiol.">
        <title>The Global Catalogue of Microorganisms (GCM) 10K type strain sequencing project: providing services to taxonomists for standard genome sequencing and annotation.</title>
        <authorList>
            <consortium name="The Broad Institute Genomics Platform"/>
            <consortium name="The Broad Institute Genome Sequencing Center for Infectious Disease"/>
            <person name="Wu L."/>
            <person name="Ma J."/>
        </authorList>
    </citation>
    <scope>NUCLEOTIDE SEQUENCE [LARGE SCALE GENOMIC DNA]</scope>
    <source>
        <strain evidence="1 2">JCM 4531</strain>
    </source>
</reference>
<comment type="caution">
    <text evidence="1">The sequence shown here is derived from an EMBL/GenBank/DDBJ whole genome shotgun (WGS) entry which is preliminary data.</text>
</comment>
<dbReference type="PANTHER" id="PTHR11803:SF39">
    <property type="entry name" value="2-IMINOBUTANOATE_2-IMINOPROPANOATE DEAMINASE"/>
    <property type="match status" value="1"/>
</dbReference>
<dbReference type="EMBL" id="BAAASK010000005">
    <property type="protein sequence ID" value="GAA2679480.1"/>
    <property type="molecule type" value="Genomic_DNA"/>
</dbReference>
<dbReference type="Pfam" id="PF01042">
    <property type="entry name" value="Ribonuc_L-PSP"/>
    <property type="match status" value="1"/>
</dbReference>
<name>A0ABN3SKN9_9ACTN</name>
<dbReference type="InterPro" id="IPR035959">
    <property type="entry name" value="RutC-like_sf"/>
</dbReference>
<dbReference type="SUPFAM" id="SSF55298">
    <property type="entry name" value="YjgF-like"/>
    <property type="match status" value="1"/>
</dbReference>
<dbReference type="Proteomes" id="UP001499989">
    <property type="component" value="Unassembled WGS sequence"/>
</dbReference>
<accession>A0ABN3SKN9</accession>
<dbReference type="InterPro" id="IPR006175">
    <property type="entry name" value="YjgF/YER057c/UK114"/>
</dbReference>
<evidence type="ECO:0000313" key="1">
    <source>
        <dbReference type="EMBL" id="GAA2679480.1"/>
    </source>
</evidence>
<protein>
    <submittedName>
        <fullName evidence="1">RidA family protein</fullName>
    </submittedName>
</protein>